<feature type="region of interest" description="Disordered" evidence="1">
    <location>
        <begin position="1"/>
        <end position="110"/>
    </location>
</feature>
<evidence type="ECO:0008006" key="4">
    <source>
        <dbReference type="Google" id="ProtNLM"/>
    </source>
</evidence>
<dbReference type="AlphaFoldDB" id="A0A8E5MFY6"/>
<gene>
    <name evidence="2" type="ORF">UV8b_02558</name>
</gene>
<dbReference type="EMBL" id="CP072754">
    <property type="protein sequence ID" value="QUC18317.1"/>
    <property type="molecule type" value="Genomic_DNA"/>
</dbReference>
<proteinExistence type="predicted"/>
<dbReference type="RefSeq" id="XP_042995990.1">
    <property type="nucleotide sequence ID" value="XM_043140056.1"/>
</dbReference>
<protein>
    <recommendedName>
        <fullName evidence="4">BTB domain-containing protein</fullName>
    </recommendedName>
</protein>
<dbReference type="CDD" id="cd18186">
    <property type="entry name" value="BTB_POZ_ZBTB_KLHL-like"/>
    <property type="match status" value="1"/>
</dbReference>
<evidence type="ECO:0000313" key="3">
    <source>
        <dbReference type="Proteomes" id="UP000027002"/>
    </source>
</evidence>
<reference evidence="2" key="1">
    <citation type="submission" date="2020-03" db="EMBL/GenBank/DDBJ databases">
        <title>A mixture of massive structural variations and highly conserved coding sequences in Ustilaginoidea virens genome.</title>
        <authorList>
            <person name="Zhang K."/>
            <person name="Zhao Z."/>
            <person name="Zhang Z."/>
            <person name="Li Y."/>
            <person name="Hsiang T."/>
            <person name="Sun W."/>
        </authorList>
    </citation>
    <scope>NUCLEOTIDE SEQUENCE</scope>
    <source>
        <strain evidence="2">UV-8b</strain>
    </source>
</reference>
<dbReference type="InterPro" id="IPR011333">
    <property type="entry name" value="SKP1/BTB/POZ_sf"/>
</dbReference>
<organism evidence="2 3">
    <name type="scientific">Ustilaginoidea virens</name>
    <name type="common">Rice false smut fungus</name>
    <name type="synonym">Villosiclava virens</name>
    <dbReference type="NCBI Taxonomy" id="1159556"/>
    <lineage>
        <taxon>Eukaryota</taxon>
        <taxon>Fungi</taxon>
        <taxon>Dikarya</taxon>
        <taxon>Ascomycota</taxon>
        <taxon>Pezizomycotina</taxon>
        <taxon>Sordariomycetes</taxon>
        <taxon>Hypocreomycetidae</taxon>
        <taxon>Hypocreales</taxon>
        <taxon>Clavicipitaceae</taxon>
        <taxon>Ustilaginoidea</taxon>
    </lineage>
</organism>
<dbReference type="OrthoDB" id="4845755at2759"/>
<name>A0A8E5MFY6_USTVR</name>
<dbReference type="GeneID" id="66063336"/>
<evidence type="ECO:0000313" key="2">
    <source>
        <dbReference type="EMBL" id="QUC18317.1"/>
    </source>
</evidence>
<sequence>MKEKLWTTVSLERTSVDKLRPASPPKTNPWTARPSATVAVSQDWPSITPDFEKIDDESESSGATRKALHSFERGNHQKRDGNRIDTASTTNRERPAPPAPPATQTGDDSLWLRPLGADIVVRVAHETFQVHRSVVEPQSTWFRENLPAPDLNGTPIEVNLQVCHIPIGYTLRFMYTKRLEICRYDREHPRDLIHIPRSALLYIGATDLGVEAMQLHIVQLLRQTAHDLSVYLSTALANRKMNHQDILGAFDHLRNALEVAHSYCCQDDKLQLRLALAQILDTLLPFLIQHPEVLDLFSSDVWRKYSANISMDLFTVRQSRNVAPQALDEEAEVPFGDENDFQ</sequence>
<dbReference type="SUPFAM" id="SSF54695">
    <property type="entry name" value="POZ domain"/>
    <property type="match status" value="1"/>
</dbReference>
<dbReference type="KEGG" id="uvi:66063336"/>
<dbReference type="Gene3D" id="3.30.710.10">
    <property type="entry name" value="Potassium Channel Kv1.1, Chain A"/>
    <property type="match status" value="1"/>
</dbReference>
<feature type="compositionally biased region" description="Basic and acidic residues" evidence="1">
    <location>
        <begin position="69"/>
        <end position="83"/>
    </location>
</feature>
<dbReference type="Proteomes" id="UP000027002">
    <property type="component" value="Chromosome 2"/>
</dbReference>
<keyword evidence="3" id="KW-1185">Reference proteome</keyword>
<evidence type="ECO:0000256" key="1">
    <source>
        <dbReference type="SAM" id="MobiDB-lite"/>
    </source>
</evidence>
<accession>A0A8E5MFY6</accession>